<comment type="caution">
    <text evidence="2">The sequence shown here is derived from an EMBL/GenBank/DDBJ whole genome shotgun (WGS) entry which is preliminary data.</text>
</comment>
<feature type="signal peptide" evidence="1">
    <location>
        <begin position="1"/>
        <end position="20"/>
    </location>
</feature>
<evidence type="ECO:0000313" key="2">
    <source>
        <dbReference type="EMBL" id="MBH8563743.1"/>
    </source>
</evidence>
<accession>A0A8J7HPW2</accession>
<evidence type="ECO:0008006" key="4">
    <source>
        <dbReference type="Google" id="ProtNLM"/>
    </source>
</evidence>
<name>A0A8J7HPW2_9NOST</name>
<organism evidence="2 3">
    <name type="scientific">Amazonocrinis nigriterrae CENA67</name>
    <dbReference type="NCBI Taxonomy" id="2794033"/>
    <lineage>
        <taxon>Bacteria</taxon>
        <taxon>Bacillati</taxon>
        <taxon>Cyanobacteriota</taxon>
        <taxon>Cyanophyceae</taxon>
        <taxon>Nostocales</taxon>
        <taxon>Nostocaceae</taxon>
        <taxon>Amazonocrinis</taxon>
        <taxon>Amazonocrinis nigriterrae</taxon>
    </lineage>
</organism>
<dbReference type="EMBL" id="JAECZC010000029">
    <property type="protein sequence ID" value="MBH8563743.1"/>
    <property type="molecule type" value="Genomic_DNA"/>
</dbReference>
<dbReference type="Proteomes" id="UP000632766">
    <property type="component" value="Unassembled WGS sequence"/>
</dbReference>
<protein>
    <recommendedName>
        <fullName evidence="4">Lipoprotein</fullName>
    </recommendedName>
</protein>
<keyword evidence="3" id="KW-1185">Reference proteome</keyword>
<feature type="chain" id="PRO_5035173086" description="Lipoprotein" evidence="1">
    <location>
        <begin position="21"/>
        <end position="144"/>
    </location>
</feature>
<evidence type="ECO:0000256" key="1">
    <source>
        <dbReference type="SAM" id="SignalP"/>
    </source>
</evidence>
<proteinExistence type="predicted"/>
<sequence length="144" mass="16934">MKKHLKILSSVALLIFSINACSTAKSENENVKNNSHDDEFEYELNYMLEDDSATKVAYQQLFGREKSISEAKEYCNKLDKGASKLNLINNKYDELTNKIDEDKITERERDTILKIYFTIYRTSQNIYCPQHRDKEQIPLNERLK</sequence>
<keyword evidence="1" id="KW-0732">Signal</keyword>
<evidence type="ECO:0000313" key="3">
    <source>
        <dbReference type="Proteomes" id="UP000632766"/>
    </source>
</evidence>
<gene>
    <name evidence="2" type="ORF">I8748_16355</name>
</gene>
<dbReference type="AlphaFoldDB" id="A0A8J7HPW2"/>
<reference evidence="2 3" key="1">
    <citation type="journal article" date="2021" name="Int. J. Syst. Evol. Microbiol.">
        <title>Amazonocrinis nigriterrae gen. nov., sp. nov., Atlanticothrix silvestris gen. nov., sp. nov. and Dendronalium phyllosphericum gen. nov., sp. nov., nostocacean cyanobacteria from Brazilian environments.</title>
        <authorList>
            <person name="Alvarenga D.O."/>
            <person name="Andreote A.P.D."/>
            <person name="Branco L.H.Z."/>
            <person name="Delbaje E."/>
            <person name="Cruz R.B."/>
            <person name="Varani A.M."/>
            <person name="Fiore M.F."/>
        </authorList>
    </citation>
    <scope>NUCLEOTIDE SEQUENCE [LARGE SCALE GENOMIC DNA]</scope>
    <source>
        <strain evidence="2 3">CENA67</strain>
    </source>
</reference>
<dbReference type="RefSeq" id="WP_198125609.1">
    <property type="nucleotide sequence ID" value="NZ_JAECZC010000029.1"/>
</dbReference>